<comment type="caution">
    <text evidence="6">The sequence shown here is derived from an EMBL/GenBank/DDBJ whole genome shotgun (WGS) entry which is preliminary data.</text>
</comment>
<dbReference type="SUPFAM" id="SSF55068">
    <property type="entry name" value="Peptide methionine sulfoxide reductase"/>
    <property type="match status" value="1"/>
</dbReference>
<evidence type="ECO:0000256" key="3">
    <source>
        <dbReference type="ARBA" id="ARBA00047806"/>
    </source>
</evidence>
<evidence type="ECO:0000256" key="2">
    <source>
        <dbReference type="ARBA" id="ARBA00023002"/>
    </source>
</evidence>
<dbReference type="InterPro" id="IPR036509">
    <property type="entry name" value="Met_Sox_Rdtase_MsrA_sf"/>
</dbReference>
<accession>A0ABT0Z307</accession>
<keyword evidence="7" id="KW-1185">Reference proteome</keyword>
<dbReference type="InterPro" id="IPR002569">
    <property type="entry name" value="Met_Sox_Rdtase_MsrA_dom"/>
</dbReference>
<reference evidence="6" key="1">
    <citation type="submission" date="2022-06" db="EMBL/GenBank/DDBJ databases">
        <title>Gramella sediminis sp. nov., isolated from deep-sea sediment of the Indian Ocean.</title>
        <authorList>
            <person name="Yang L."/>
        </authorList>
    </citation>
    <scope>NUCLEOTIDE SEQUENCE</scope>
    <source>
        <strain evidence="6">HMD3159</strain>
    </source>
</reference>
<dbReference type="EC" id="1.8.4.11" evidence="1"/>
<feature type="domain" description="Peptide methionine sulphoxide reductase MsrA" evidence="5">
    <location>
        <begin position="8"/>
        <end position="143"/>
    </location>
</feature>
<comment type="catalytic activity">
    <reaction evidence="4">
        <text>[thioredoxin]-disulfide + L-methionine + H2O = L-methionine (S)-S-oxide + [thioredoxin]-dithiol</text>
        <dbReference type="Rhea" id="RHEA:19993"/>
        <dbReference type="Rhea" id="RHEA-COMP:10698"/>
        <dbReference type="Rhea" id="RHEA-COMP:10700"/>
        <dbReference type="ChEBI" id="CHEBI:15377"/>
        <dbReference type="ChEBI" id="CHEBI:29950"/>
        <dbReference type="ChEBI" id="CHEBI:50058"/>
        <dbReference type="ChEBI" id="CHEBI:57844"/>
        <dbReference type="ChEBI" id="CHEBI:58772"/>
        <dbReference type="EC" id="1.8.4.11"/>
    </reaction>
</comment>
<dbReference type="EMBL" id="JAMSCK010000004">
    <property type="protein sequence ID" value="MCM8570110.1"/>
    <property type="molecule type" value="Genomic_DNA"/>
</dbReference>
<evidence type="ECO:0000256" key="1">
    <source>
        <dbReference type="ARBA" id="ARBA00012502"/>
    </source>
</evidence>
<name>A0ABT0Z307_9FLAO</name>
<dbReference type="Pfam" id="PF01625">
    <property type="entry name" value="PMSR"/>
    <property type="match status" value="1"/>
</dbReference>
<sequence>MLEELPKIGFGGGCHWCTEAVFQSIKGVGEVKQGYISTEKEKETFFEGVLVYFDPGSISLQKLIEIHLQTHQSTSNHSMRSKYLSAVYTFDPVQYAKVLDILASSQGKFEEQIITTAHMFGNFKASRPEIRNYYKTDPERPFCKLYIEPKLKILEDKFQSFVR</sequence>
<keyword evidence="2 6" id="KW-0560">Oxidoreductase</keyword>
<evidence type="ECO:0000313" key="6">
    <source>
        <dbReference type="EMBL" id="MCM8570110.1"/>
    </source>
</evidence>
<evidence type="ECO:0000256" key="4">
    <source>
        <dbReference type="ARBA" id="ARBA00048782"/>
    </source>
</evidence>
<evidence type="ECO:0000313" key="7">
    <source>
        <dbReference type="Proteomes" id="UP001155077"/>
    </source>
</evidence>
<dbReference type="PANTHER" id="PTHR43774:SF1">
    <property type="entry name" value="PEPTIDE METHIONINE SULFOXIDE REDUCTASE MSRA 2"/>
    <property type="match status" value="1"/>
</dbReference>
<organism evidence="6 7">
    <name type="scientific">Gramella jeungdoensis</name>
    <dbReference type="NCBI Taxonomy" id="708091"/>
    <lineage>
        <taxon>Bacteria</taxon>
        <taxon>Pseudomonadati</taxon>
        <taxon>Bacteroidota</taxon>
        <taxon>Flavobacteriia</taxon>
        <taxon>Flavobacteriales</taxon>
        <taxon>Flavobacteriaceae</taxon>
        <taxon>Christiangramia</taxon>
    </lineage>
</organism>
<dbReference type="GO" id="GO:0008113">
    <property type="term" value="F:peptide-methionine (S)-S-oxide reductase activity"/>
    <property type="evidence" value="ECO:0007669"/>
    <property type="project" value="UniProtKB-EC"/>
</dbReference>
<protein>
    <recommendedName>
        <fullName evidence="1">peptide-methionine (S)-S-oxide reductase</fullName>
        <ecNumber evidence="1">1.8.4.11</ecNumber>
    </recommendedName>
</protein>
<evidence type="ECO:0000259" key="5">
    <source>
        <dbReference type="Pfam" id="PF01625"/>
    </source>
</evidence>
<comment type="catalytic activity">
    <reaction evidence="3">
        <text>L-methionyl-[protein] + [thioredoxin]-disulfide + H2O = L-methionyl-(S)-S-oxide-[protein] + [thioredoxin]-dithiol</text>
        <dbReference type="Rhea" id="RHEA:14217"/>
        <dbReference type="Rhea" id="RHEA-COMP:10698"/>
        <dbReference type="Rhea" id="RHEA-COMP:10700"/>
        <dbReference type="Rhea" id="RHEA-COMP:12313"/>
        <dbReference type="Rhea" id="RHEA-COMP:12315"/>
        <dbReference type="ChEBI" id="CHEBI:15377"/>
        <dbReference type="ChEBI" id="CHEBI:16044"/>
        <dbReference type="ChEBI" id="CHEBI:29950"/>
        <dbReference type="ChEBI" id="CHEBI:44120"/>
        <dbReference type="ChEBI" id="CHEBI:50058"/>
        <dbReference type="EC" id="1.8.4.11"/>
    </reaction>
</comment>
<dbReference type="PANTHER" id="PTHR43774">
    <property type="entry name" value="PEPTIDE METHIONINE SULFOXIDE REDUCTASE"/>
    <property type="match status" value="1"/>
</dbReference>
<gene>
    <name evidence="6" type="ORF">NE848_12025</name>
</gene>
<dbReference type="Gene3D" id="3.30.1060.10">
    <property type="entry name" value="Peptide methionine sulphoxide reductase MsrA"/>
    <property type="match status" value="1"/>
</dbReference>
<dbReference type="RefSeq" id="WP_252113892.1">
    <property type="nucleotide sequence ID" value="NZ_JAMSCK010000004.1"/>
</dbReference>
<dbReference type="Proteomes" id="UP001155077">
    <property type="component" value="Unassembled WGS sequence"/>
</dbReference>
<proteinExistence type="predicted"/>